<protein>
    <submittedName>
        <fullName evidence="5">Glycosyltransferase</fullName>
        <ecNumber evidence="5">2.4.-.-</ecNumber>
    </submittedName>
</protein>
<feature type="domain" description="Glycosyl transferase family 1" evidence="3">
    <location>
        <begin position="191"/>
        <end position="346"/>
    </location>
</feature>
<dbReference type="SUPFAM" id="SSF53756">
    <property type="entry name" value="UDP-Glycosyltransferase/glycogen phosphorylase"/>
    <property type="match status" value="1"/>
</dbReference>
<evidence type="ECO:0000259" key="4">
    <source>
        <dbReference type="Pfam" id="PF13579"/>
    </source>
</evidence>
<gene>
    <name evidence="5" type="ORF">KG103_04645</name>
</gene>
<reference evidence="5 6" key="1">
    <citation type="submission" date="2021-05" db="EMBL/GenBank/DDBJ databases">
        <title>Novel species in genus Cellulomonas.</title>
        <authorList>
            <person name="Zhang G."/>
        </authorList>
    </citation>
    <scope>NUCLEOTIDE SEQUENCE [LARGE SCALE GENOMIC DNA]</scope>
    <source>
        <strain evidence="6">zg-ZUI222</strain>
    </source>
</reference>
<dbReference type="InterPro" id="IPR028098">
    <property type="entry name" value="Glyco_trans_4-like_N"/>
</dbReference>
<keyword evidence="6" id="KW-1185">Reference proteome</keyword>
<dbReference type="PANTHER" id="PTHR12526">
    <property type="entry name" value="GLYCOSYLTRANSFERASE"/>
    <property type="match status" value="1"/>
</dbReference>
<dbReference type="GO" id="GO:0016757">
    <property type="term" value="F:glycosyltransferase activity"/>
    <property type="evidence" value="ECO:0007669"/>
    <property type="project" value="UniProtKB-KW"/>
</dbReference>
<dbReference type="EMBL" id="CP074405">
    <property type="protein sequence ID" value="QVI63199.1"/>
    <property type="molecule type" value="Genomic_DNA"/>
</dbReference>
<sequence>MRVLSVVTLFTPDGAYGGPTRVALNQAAALRAAGHDVRLAGGASGYDPLPDRVDDVAVDLFGVRRLLPGTGFAGLTSPGLRRWARRLLPGVDVVHVHLARDLVTLPVALDARRAGVPYVLQTHGMIDPSDHPLARPLDALATRRVLRDAAAVTHLTTDEAERLTAVAGPGLRLVELVNGVPVQPPRPTPGTREVLYLARLAPRKRPALFVSAAQRLAATHPDVRFTLVGPDEGEGDAVRALLARDDADGRITWEGPLPLDRTAARVARAAVSVLPSVDEPFPMSVIEAMSAGVPVVVTDTCGLAGRIRRAGAGEVAGPDEQSLVDAVDRLLGDADAARAAGEAGRRLTREELSIDAVRDRLESVYADAAARGAARART</sequence>
<evidence type="ECO:0000259" key="3">
    <source>
        <dbReference type="Pfam" id="PF00534"/>
    </source>
</evidence>
<dbReference type="Pfam" id="PF13579">
    <property type="entry name" value="Glyco_trans_4_4"/>
    <property type="match status" value="1"/>
</dbReference>
<accession>A0ABX8D705</accession>
<evidence type="ECO:0000313" key="5">
    <source>
        <dbReference type="EMBL" id="QVI63199.1"/>
    </source>
</evidence>
<evidence type="ECO:0000313" key="6">
    <source>
        <dbReference type="Proteomes" id="UP000677804"/>
    </source>
</evidence>
<dbReference type="Gene3D" id="3.40.50.2000">
    <property type="entry name" value="Glycogen Phosphorylase B"/>
    <property type="match status" value="2"/>
</dbReference>
<keyword evidence="2 5" id="KW-0808">Transferase</keyword>
<evidence type="ECO:0000256" key="1">
    <source>
        <dbReference type="ARBA" id="ARBA00022676"/>
    </source>
</evidence>
<keyword evidence="1 5" id="KW-0328">Glycosyltransferase</keyword>
<dbReference type="PANTHER" id="PTHR12526:SF510">
    <property type="entry name" value="D-INOSITOL 3-PHOSPHATE GLYCOSYLTRANSFERASE"/>
    <property type="match status" value="1"/>
</dbReference>
<dbReference type="Pfam" id="PF00534">
    <property type="entry name" value="Glycos_transf_1"/>
    <property type="match status" value="1"/>
</dbReference>
<dbReference type="EC" id="2.4.-.-" evidence="5"/>
<proteinExistence type="predicted"/>
<feature type="domain" description="Glycosyltransferase subfamily 4-like N-terminal" evidence="4">
    <location>
        <begin position="17"/>
        <end position="175"/>
    </location>
</feature>
<organism evidence="5 6">
    <name type="scientific">Cellulomonas wangleii</name>
    <dbReference type="NCBI Taxonomy" id="2816956"/>
    <lineage>
        <taxon>Bacteria</taxon>
        <taxon>Bacillati</taxon>
        <taxon>Actinomycetota</taxon>
        <taxon>Actinomycetes</taxon>
        <taxon>Micrococcales</taxon>
        <taxon>Cellulomonadaceae</taxon>
        <taxon>Cellulomonas</taxon>
    </lineage>
</organism>
<evidence type="ECO:0000256" key="2">
    <source>
        <dbReference type="ARBA" id="ARBA00022679"/>
    </source>
</evidence>
<dbReference type="Proteomes" id="UP000677804">
    <property type="component" value="Chromosome"/>
</dbReference>
<dbReference type="InterPro" id="IPR001296">
    <property type="entry name" value="Glyco_trans_1"/>
</dbReference>
<dbReference type="RefSeq" id="WP_207341520.1">
    <property type="nucleotide sequence ID" value="NZ_CP074405.1"/>
</dbReference>
<name>A0ABX8D705_9CELL</name>